<feature type="active site" description="Glycyl thioester intermediate" evidence="6">
    <location>
        <position position="552"/>
    </location>
</feature>
<feature type="domain" description="THIF-type NAD/FAD binding fold" evidence="8">
    <location>
        <begin position="338"/>
        <end position="578"/>
    </location>
</feature>
<keyword evidence="5 7" id="KW-0072">Autophagy</keyword>
<keyword evidence="7" id="KW-0963">Cytoplasm</keyword>
<dbReference type="GO" id="GO:0000045">
    <property type="term" value="P:autophagosome assembly"/>
    <property type="evidence" value="ECO:0007669"/>
    <property type="project" value="TreeGrafter"/>
</dbReference>
<dbReference type="InterPro" id="IPR006285">
    <property type="entry name" value="Atg7"/>
</dbReference>
<dbReference type="InterPro" id="IPR000594">
    <property type="entry name" value="ThiF_NAD_FAD-bd"/>
</dbReference>
<dbReference type="InterPro" id="IPR042523">
    <property type="entry name" value="Atg7_N_2"/>
</dbReference>
<dbReference type="EMBL" id="AJWJ01000294">
    <property type="protein sequence ID" value="KAF2072280.1"/>
    <property type="molecule type" value="Genomic_DNA"/>
</dbReference>
<dbReference type="Gene3D" id="3.40.140.100">
    <property type="entry name" value="Ubiquitin-like modifier-activating enzyme ATG7 C-terminal domain"/>
    <property type="match status" value="1"/>
</dbReference>
<sequence length="688" mass="77188">MATTNNIIQYKEFSSLANVSFWHELSSKKLDVLKLKEDPLPVNAYYSYSTSQQLDPFLCLEYNSFLLTKSQSSNNNTTDRYFEPPTRSFLSNGILYNYNTAEDFKQSPKAKLFEDASKQIWNDIKSGNIEKDPTLLNRFIVLTFADIKNHQFYYLFGIPALLPTQPFETIAPTVTLEETYNEQQIQTLHSSLQSSTLPFFLIKNNADSSISVGSIDQWDSYFNDIEVPTVGFCDPCALSSNPGWPLRNFLLYLSTARPNVKKVRVVCYRANIKVSGEQTISSIVLTVALNSNTEWSGKSVGWEKDTNGKIAPRFISLASTMDPMKLASQSVDLNLKLMRWRVMPSLDLETIKETKCLLLGSGTLGCNVARCLLSWGVRNVTFVDSSKVSYSNPVRQSLFNFEDCTPKAKEKSVAAAESLKRIFPAVNATSHVFSIPMPGHSVSASQEEAVKSVFENLEDLVKKNDVIFLLTDSRESRWLPTLLARYHNKQIINAALGFDSYLIVRHGIREPNANESDTGAANLKGQDLGCYFCNDVIAPTDTLKDRTLDQMCTVTRPGLSMMASAIAVELMISILHHPIKGRAQAETETDIYAGASTPLGIVPHQLRGFLSHYQTMPLFGHPFKHCTACSDQILEEFKNRGWDFILQVLNDSTCLTKIAGIDNLNQEDVNIDWEIDLSDDDDDEKDNE</sequence>
<dbReference type="CDD" id="cd01486">
    <property type="entry name" value="Apg7"/>
    <property type="match status" value="1"/>
</dbReference>
<dbReference type="FunFam" id="3.40.50.720:FF:000243">
    <property type="entry name" value="Ubiquitin-like modifier-activating enzyme ATG7"/>
    <property type="match status" value="1"/>
</dbReference>
<evidence type="ECO:0000256" key="4">
    <source>
        <dbReference type="ARBA" id="ARBA00022927"/>
    </source>
</evidence>
<dbReference type="GO" id="GO:0000422">
    <property type="term" value="P:autophagy of mitochondrion"/>
    <property type="evidence" value="ECO:0007669"/>
    <property type="project" value="TreeGrafter"/>
</dbReference>
<evidence type="ECO:0000256" key="1">
    <source>
        <dbReference type="ARBA" id="ARBA00010931"/>
    </source>
</evidence>
<dbReference type="GO" id="GO:0032446">
    <property type="term" value="P:protein modification by small protein conjugation"/>
    <property type="evidence" value="ECO:0007669"/>
    <property type="project" value="TreeGrafter"/>
</dbReference>
<evidence type="ECO:0000313" key="10">
    <source>
        <dbReference type="EMBL" id="KAF2072280.1"/>
    </source>
</evidence>
<gene>
    <name evidence="10" type="ORF">CYY_006412</name>
</gene>
<evidence type="ECO:0000256" key="7">
    <source>
        <dbReference type="RuleBase" id="RU366022"/>
    </source>
</evidence>
<dbReference type="PANTHER" id="PTHR10953">
    <property type="entry name" value="UBIQUITIN-ACTIVATING ENZYME E1"/>
    <property type="match status" value="1"/>
</dbReference>
<comment type="subunit">
    <text evidence="7">Homodimer.</text>
</comment>
<evidence type="ECO:0000256" key="6">
    <source>
        <dbReference type="PIRSR" id="PIRSR606285-1"/>
    </source>
</evidence>
<dbReference type="GO" id="GO:0019778">
    <property type="term" value="F:Atg12 activating enzyme activity"/>
    <property type="evidence" value="ECO:0007669"/>
    <property type="project" value="TreeGrafter"/>
</dbReference>
<evidence type="ECO:0000259" key="9">
    <source>
        <dbReference type="Pfam" id="PF16420"/>
    </source>
</evidence>
<evidence type="ECO:0000259" key="8">
    <source>
        <dbReference type="Pfam" id="PF00899"/>
    </source>
</evidence>
<evidence type="ECO:0000313" key="11">
    <source>
        <dbReference type="Proteomes" id="UP000695562"/>
    </source>
</evidence>
<dbReference type="FunFam" id="3.40.140.70:FF:000001">
    <property type="entry name" value="Ubiquitin-like modifier-activating enzyme atg7"/>
    <property type="match status" value="1"/>
</dbReference>
<dbReference type="GO" id="GO:0006995">
    <property type="term" value="P:cellular response to nitrogen starvation"/>
    <property type="evidence" value="ECO:0007669"/>
    <property type="project" value="TreeGrafter"/>
</dbReference>
<dbReference type="NCBIfam" id="TIGR01381">
    <property type="entry name" value="E1_like_apg7"/>
    <property type="match status" value="1"/>
</dbReference>
<dbReference type="InterPro" id="IPR035985">
    <property type="entry name" value="Ubiquitin-activating_enz"/>
</dbReference>
<dbReference type="Gene3D" id="3.40.50.720">
    <property type="entry name" value="NAD(P)-binding Rossmann-like Domain"/>
    <property type="match status" value="1"/>
</dbReference>
<name>A0A8J4PQG4_9MYCE</name>
<dbReference type="Pfam" id="PF16420">
    <property type="entry name" value="ATG7_N"/>
    <property type="match status" value="1"/>
</dbReference>
<dbReference type="AlphaFoldDB" id="A0A8J4PQG4"/>
<evidence type="ECO:0000256" key="2">
    <source>
        <dbReference type="ARBA" id="ARBA00017647"/>
    </source>
</evidence>
<organism evidence="10 11">
    <name type="scientific">Polysphondylium violaceum</name>
    <dbReference type="NCBI Taxonomy" id="133409"/>
    <lineage>
        <taxon>Eukaryota</taxon>
        <taxon>Amoebozoa</taxon>
        <taxon>Evosea</taxon>
        <taxon>Eumycetozoa</taxon>
        <taxon>Dictyostelia</taxon>
        <taxon>Dictyosteliales</taxon>
        <taxon>Dictyosteliaceae</taxon>
        <taxon>Polysphondylium</taxon>
    </lineage>
</organism>
<dbReference type="Gene3D" id="3.40.140.70">
    <property type="entry name" value="Ubiquitin-like modifier-activating enzyme ATG7 N-terminal domain"/>
    <property type="match status" value="1"/>
</dbReference>
<comment type="function">
    <text evidence="7">E1-like activating enzyme involved in the 2 ubiquitin-like systems required for autophagy.</text>
</comment>
<dbReference type="InterPro" id="IPR032197">
    <property type="entry name" value="Atg7_N"/>
</dbReference>
<dbReference type="GO" id="GO:0019779">
    <property type="term" value="F:Atg8 activating enzyme activity"/>
    <property type="evidence" value="ECO:0007669"/>
    <property type="project" value="TreeGrafter"/>
</dbReference>
<evidence type="ECO:0000256" key="3">
    <source>
        <dbReference type="ARBA" id="ARBA00022448"/>
    </source>
</evidence>
<reference evidence="10" key="1">
    <citation type="submission" date="2020-01" db="EMBL/GenBank/DDBJ databases">
        <title>Development of genomics and gene disruption for Polysphondylium violaceum indicates a role for the polyketide synthase stlB in stalk morphogenesis.</title>
        <authorList>
            <person name="Narita B."/>
            <person name="Kawabe Y."/>
            <person name="Kin K."/>
            <person name="Saito T."/>
            <person name="Gibbs R."/>
            <person name="Kuspa A."/>
            <person name="Muzny D."/>
            <person name="Queller D."/>
            <person name="Richards S."/>
            <person name="Strassman J."/>
            <person name="Sucgang R."/>
            <person name="Worley K."/>
            <person name="Schaap P."/>
        </authorList>
    </citation>
    <scope>NUCLEOTIDE SEQUENCE</scope>
    <source>
        <strain evidence="10">QSvi11</strain>
    </source>
</reference>
<comment type="subcellular location">
    <subcellularLocation>
        <location evidence="7">Cytoplasm</location>
    </subcellularLocation>
    <subcellularLocation>
        <location evidence="7">Preautophagosomal structure</location>
    </subcellularLocation>
</comment>
<dbReference type="InterPro" id="IPR045886">
    <property type="entry name" value="ThiF/MoeB/HesA"/>
</dbReference>
<keyword evidence="11" id="KW-1185">Reference proteome</keyword>
<accession>A0A8J4PQG4</accession>
<keyword evidence="3 7" id="KW-0813">Transport</keyword>
<comment type="caution">
    <text evidence="10">The sequence shown here is derived from an EMBL/GenBank/DDBJ whole genome shotgun (WGS) entry which is preliminary data.</text>
</comment>
<dbReference type="GO" id="GO:0034727">
    <property type="term" value="P:piecemeal microautophagy of the nucleus"/>
    <property type="evidence" value="ECO:0007669"/>
    <property type="project" value="TreeGrafter"/>
</dbReference>
<evidence type="ECO:0000256" key="5">
    <source>
        <dbReference type="ARBA" id="ARBA00023006"/>
    </source>
</evidence>
<dbReference type="GO" id="GO:0015031">
    <property type="term" value="P:protein transport"/>
    <property type="evidence" value="ECO:0007669"/>
    <property type="project" value="UniProtKB-UniRule"/>
</dbReference>
<dbReference type="GO" id="GO:0000407">
    <property type="term" value="C:phagophore assembly site"/>
    <property type="evidence" value="ECO:0007669"/>
    <property type="project" value="UniProtKB-SubCell"/>
</dbReference>
<dbReference type="SUPFAM" id="SSF69572">
    <property type="entry name" value="Activating enzymes of the ubiquitin-like proteins"/>
    <property type="match status" value="1"/>
</dbReference>
<dbReference type="Pfam" id="PF00899">
    <property type="entry name" value="ThiF"/>
    <property type="match status" value="1"/>
</dbReference>
<comment type="similarity">
    <text evidence="1 7">Belongs to the ATG7 family.</text>
</comment>
<dbReference type="OrthoDB" id="338614at2759"/>
<dbReference type="PANTHER" id="PTHR10953:SF3">
    <property type="entry name" value="UBIQUITIN-LIKE MODIFIER-ACTIVATING ENZYME ATG7"/>
    <property type="match status" value="1"/>
</dbReference>
<dbReference type="Proteomes" id="UP000695562">
    <property type="component" value="Unassembled WGS sequence"/>
</dbReference>
<keyword evidence="7" id="KW-0833">Ubl conjugation pathway</keyword>
<protein>
    <recommendedName>
        <fullName evidence="2 7">Ubiquitin-like modifier-activating enzyme ATG7</fullName>
    </recommendedName>
    <alternativeName>
        <fullName evidence="7">Autophagy-related protein 7</fullName>
    </alternativeName>
</protein>
<proteinExistence type="inferred from homology"/>
<keyword evidence="4 7" id="KW-0653">Protein transport</keyword>
<feature type="domain" description="Ubiquitin-like modifier-activating enzyme Atg7 N-terminal" evidence="9">
    <location>
        <begin position="8"/>
        <end position="321"/>
    </location>
</feature>
<dbReference type="InterPro" id="IPR042522">
    <property type="entry name" value="Atg7_N_1"/>
</dbReference>